<evidence type="ECO:0000256" key="7">
    <source>
        <dbReference type="ARBA" id="ARBA00038897"/>
    </source>
</evidence>
<keyword evidence="6 9" id="KW-0560">Oxidoreductase</keyword>
<dbReference type="GO" id="GO:1903457">
    <property type="term" value="P:lactate catabolic process"/>
    <property type="evidence" value="ECO:0007669"/>
    <property type="project" value="TreeGrafter"/>
</dbReference>
<reference evidence="14 16" key="3">
    <citation type="submission" date="2015-07" db="EMBL/GenBank/DDBJ databases">
        <title>Physiological, transcriptional responses and genome re-sequencing of acid resistant extremely thermoacidophilic Metallosphaera sedula SARC-M1.</title>
        <authorList>
            <person name="Ai C."/>
            <person name="McCarthy S."/>
            <person name="Eckrich V."/>
            <person name="Rudrappa D."/>
            <person name="Qiu G."/>
            <person name="Blum P."/>
        </authorList>
    </citation>
    <scope>NUCLEOTIDE SEQUENCE [LARGE SCALE GENOMIC DNA]</scope>
    <source>
        <strain evidence="14 16">SARC-M1</strain>
    </source>
</reference>
<dbReference type="EMBL" id="CP012173">
    <property type="protein sequence ID" value="AKV76394.1"/>
    <property type="molecule type" value="Genomic_DNA"/>
</dbReference>
<evidence type="ECO:0000313" key="12">
    <source>
        <dbReference type="EMBL" id="AKV78645.1"/>
    </source>
</evidence>
<dbReference type="PANTHER" id="PTHR11748:SF111">
    <property type="entry name" value="D-LACTATE DEHYDROGENASE, MITOCHONDRIAL-RELATED"/>
    <property type="match status" value="1"/>
</dbReference>
<dbReference type="Gene3D" id="3.30.465.10">
    <property type="match status" value="1"/>
</dbReference>
<comment type="similarity">
    <text evidence="2">Belongs to the FAD-binding oxidoreductase/transferase type 4 family.</text>
</comment>
<dbReference type="PANTHER" id="PTHR11748">
    <property type="entry name" value="D-LACTATE DEHYDROGENASE"/>
    <property type="match status" value="1"/>
</dbReference>
<dbReference type="EMBL" id="CP012172">
    <property type="protein sequence ID" value="AKV74154.1"/>
    <property type="molecule type" value="Genomic_DNA"/>
</dbReference>
<evidence type="ECO:0000256" key="3">
    <source>
        <dbReference type="ARBA" id="ARBA00022630"/>
    </source>
</evidence>
<sequence>MWISLSENILRELDGIKCSLEERTDFLNNRVRPVVVTYPSRTEEVAKIVNIAREHGLPIVVWGGGTSLAGHLVCDGCILIDMKFMDKIVEINDTEWYVRVQPGLILSKLNDELKKIGFFIPPEPASSFACSVGGVVNNASGGMRSVRYGTFRDWVLALEVVLPSGKVIRVGEPFVKNRAGYDLVHLFVGSEGTLGIVTEIWFKIIPVPEEVKYSIMMELSDFRQGTEIIRELRKNRVVIDVAEYMDGLVAKTINKHFNTNIPESVGGTITLSSSSTYREKIEKVLRQHSITFTEVDEDKTLSERALAGLALKAEWNERVSEDIVVPLSKLDEAFMKIKELEEKSGVKIAILGHIADGNLHPNILISSRDDPRLTKIYDEIGRIAIVLGGSISGEHGIGYMKADLMKEQLTAHNGIEVLKIMNDIKGCIDPHHFMNPGKFVELAWSRYLINKD</sequence>
<dbReference type="GO" id="GO:0008720">
    <property type="term" value="F:D-lactate dehydrogenase (NAD+) activity"/>
    <property type="evidence" value="ECO:0007669"/>
    <property type="project" value="TreeGrafter"/>
</dbReference>
<protein>
    <recommendedName>
        <fullName evidence="7">D-lactate dehydrogenase (cytochrome)</fullName>
        <ecNumber evidence="7">1.1.2.4</ecNumber>
    </recommendedName>
</protein>
<evidence type="ECO:0000313" key="10">
    <source>
        <dbReference type="EMBL" id="AKV74154.1"/>
    </source>
</evidence>
<dbReference type="Proteomes" id="UP000062398">
    <property type="component" value="Chromosome"/>
</dbReference>
<dbReference type="GO" id="GO:0004458">
    <property type="term" value="F:D-lactate dehydrogenase (cytochrome) activity"/>
    <property type="evidence" value="ECO:0007669"/>
    <property type="project" value="UniProtKB-EC"/>
</dbReference>
<keyword evidence="5" id="KW-0809">Transit peptide</keyword>
<dbReference type="RefSeq" id="WP_012021068.1">
    <property type="nucleotide sequence ID" value="NZ_AP019770.1"/>
</dbReference>
<dbReference type="EMBL" id="CP012176">
    <property type="protein sequence ID" value="AKV83134.1"/>
    <property type="molecule type" value="Genomic_DNA"/>
</dbReference>
<dbReference type="PROSITE" id="PS51387">
    <property type="entry name" value="FAD_PCMH"/>
    <property type="match status" value="1"/>
</dbReference>
<proteinExistence type="inferred from homology"/>
<dbReference type="InterPro" id="IPR016164">
    <property type="entry name" value="FAD-linked_Oxase-like_C"/>
</dbReference>
<evidence type="ECO:0000313" key="18">
    <source>
        <dbReference type="Proteomes" id="UP000062398"/>
    </source>
</evidence>
<keyword evidence="4" id="KW-0274">FAD</keyword>
<gene>
    <name evidence="9" type="ORF">HA72_1118</name>
    <name evidence="10" type="ORF">MsedA_1133</name>
    <name evidence="11" type="ORF">MsedB_1135</name>
    <name evidence="12" type="ORF">MsedC_1133</name>
    <name evidence="13" type="ORF">MsedD_1134</name>
    <name evidence="14" type="ORF">MsedE_1136</name>
</gene>
<evidence type="ECO:0000313" key="9">
    <source>
        <dbReference type="EMBL" id="AIM27267.1"/>
    </source>
</evidence>
<feature type="domain" description="FAD-binding PCMH-type" evidence="8">
    <location>
        <begin position="28"/>
        <end position="207"/>
    </location>
</feature>
<dbReference type="FunFam" id="3.30.70.2740:FF:000001">
    <property type="entry name" value="D-lactate dehydrogenase mitochondrial"/>
    <property type="match status" value="1"/>
</dbReference>
<evidence type="ECO:0000313" key="11">
    <source>
        <dbReference type="EMBL" id="AKV76394.1"/>
    </source>
</evidence>
<dbReference type="InterPro" id="IPR016166">
    <property type="entry name" value="FAD-bd_PCMH"/>
</dbReference>
<evidence type="ECO:0000256" key="2">
    <source>
        <dbReference type="ARBA" id="ARBA00008000"/>
    </source>
</evidence>
<dbReference type="Gene3D" id="1.10.45.10">
    <property type="entry name" value="Vanillyl-alcohol Oxidase, Chain A, domain 4"/>
    <property type="match status" value="1"/>
</dbReference>
<dbReference type="InterPro" id="IPR016169">
    <property type="entry name" value="FAD-bd_PCMH_sub2"/>
</dbReference>
<dbReference type="Proteomes" id="UP000056255">
    <property type="component" value="Chromosome"/>
</dbReference>
<reference evidence="9 15" key="1">
    <citation type="journal article" date="2014" name="J. Bacteriol.">
        <title>Role of an Archaeal PitA Transporter in the Copper and Arsenic Resistance of Metallosphaera sedula, an Extreme Thermoacidophile.</title>
        <authorList>
            <person name="McCarthy S."/>
            <person name="Ai C."/>
            <person name="Wheaton G."/>
            <person name="Tevatia R."/>
            <person name="Eckrich V."/>
            <person name="Kelly R."/>
            <person name="Blum P."/>
        </authorList>
    </citation>
    <scope>NUCLEOTIDE SEQUENCE [LARGE SCALE GENOMIC DNA]</scope>
    <source>
        <strain evidence="9 15">CuR1</strain>
    </source>
</reference>
<dbReference type="PATRIC" id="fig|43687.5.peg.1165"/>
<dbReference type="SUPFAM" id="SSF56176">
    <property type="entry name" value="FAD-binding/transporter-associated domain-like"/>
    <property type="match status" value="1"/>
</dbReference>
<dbReference type="Proteomes" id="UP000062475">
    <property type="component" value="Chromosome"/>
</dbReference>
<comment type="cofactor">
    <cofactor evidence="1">
        <name>FAD</name>
        <dbReference type="ChEBI" id="CHEBI:57692"/>
    </cofactor>
</comment>
<dbReference type="Pfam" id="PF02913">
    <property type="entry name" value="FAD-oxidase_C"/>
    <property type="match status" value="1"/>
</dbReference>
<evidence type="ECO:0000256" key="6">
    <source>
        <dbReference type="ARBA" id="ARBA00023002"/>
    </source>
</evidence>
<organism evidence="9 15">
    <name type="scientific">Metallosphaera sedula</name>
    <dbReference type="NCBI Taxonomy" id="43687"/>
    <lineage>
        <taxon>Archaea</taxon>
        <taxon>Thermoproteota</taxon>
        <taxon>Thermoprotei</taxon>
        <taxon>Sulfolobales</taxon>
        <taxon>Sulfolobaceae</taxon>
        <taxon>Metallosphaera</taxon>
    </lineage>
</organism>
<evidence type="ECO:0000259" key="8">
    <source>
        <dbReference type="PROSITE" id="PS51387"/>
    </source>
</evidence>
<dbReference type="AlphaFoldDB" id="A0A088E696"/>
<dbReference type="Gene3D" id="3.30.70.2740">
    <property type="match status" value="1"/>
</dbReference>
<dbReference type="EMBL" id="CP008822">
    <property type="protein sequence ID" value="AIM27267.1"/>
    <property type="molecule type" value="Genomic_DNA"/>
</dbReference>
<evidence type="ECO:0000313" key="15">
    <source>
        <dbReference type="Proteomes" id="UP000029084"/>
    </source>
</evidence>
<dbReference type="InterPro" id="IPR004113">
    <property type="entry name" value="FAD-bd_oxidored_4_C"/>
</dbReference>
<reference evidence="17 18" key="2">
    <citation type="journal article" date="2015" name="Genome Announc.">
        <title>Complete Genome Sequences of Evolved Arsenate-Resistant Metallosphaera sedula Strains.</title>
        <authorList>
            <person name="Ai C."/>
            <person name="McCarthy S."/>
            <person name="Schackwitz W."/>
            <person name="Martin J."/>
            <person name="Lipzen A."/>
            <person name="Blum P."/>
        </authorList>
    </citation>
    <scope>NUCLEOTIDE SEQUENCE [LARGE SCALE GENOMIC DNA]</scope>
    <source>
        <strain evidence="12 18">ARS120-1</strain>
        <strain evidence="13 17">ARS120-2</strain>
        <strain evidence="10 20">ARS50-1</strain>
        <strain evidence="11 19">ARS50-2</strain>
    </source>
</reference>
<evidence type="ECO:0000313" key="13">
    <source>
        <dbReference type="EMBL" id="AKV80890.1"/>
    </source>
</evidence>
<keyword evidence="3" id="KW-0285">Flavoprotein</keyword>
<dbReference type="GO" id="GO:0071949">
    <property type="term" value="F:FAD binding"/>
    <property type="evidence" value="ECO:0007669"/>
    <property type="project" value="InterPro"/>
</dbReference>
<dbReference type="Proteomes" id="UP000061362">
    <property type="component" value="Chromosome"/>
</dbReference>
<dbReference type="InterPro" id="IPR036318">
    <property type="entry name" value="FAD-bd_PCMH-like_sf"/>
</dbReference>
<dbReference type="EMBL" id="CP012175">
    <property type="protein sequence ID" value="AKV80890.1"/>
    <property type="molecule type" value="Genomic_DNA"/>
</dbReference>
<dbReference type="Proteomes" id="UP000068832">
    <property type="component" value="Chromosome"/>
</dbReference>
<dbReference type="GeneID" id="91755592"/>
<dbReference type="OrthoDB" id="26910at2157"/>
<dbReference type="InterPro" id="IPR016171">
    <property type="entry name" value="Vanillyl_alc_oxidase_C-sub2"/>
</dbReference>
<dbReference type="Pfam" id="PF01565">
    <property type="entry name" value="FAD_binding_4"/>
    <property type="match status" value="1"/>
</dbReference>
<dbReference type="InterPro" id="IPR006094">
    <property type="entry name" value="Oxid_FAD_bind_N"/>
</dbReference>
<dbReference type="OMA" id="RACNAYS"/>
<evidence type="ECO:0000256" key="1">
    <source>
        <dbReference type="ARBA" id="ARBA00001974"/>
    </source>
</evidence>
<evidence type="ECO:0000256" key="5">
    <source>
        <dbReference type="ARBA" id="ARBA00022946"/>
    </source>
</evidence>
<evidence type="ECO:0000313" key="19">
    <source>
        <dbReference type="Proteomes" id="UP000062475"/>
    </source>
</evidence>
<dbReference type="Proteomes" id="UP000029084">
    <property type="component" value="Chromosome"/>
</dbReference>
<dbReference type="EMBL" id="CP012174">
    <property type="protein sequence ID" value="AKV78645.1"/>
    <property type="molecule type" value="Genomic_DNA"/>
</dbReference>
<dbReference type="SUPFAM" id="SSF55103">
    <property type="entry name" value="FAD-linked oxidases, C-terminal domain"/>
    <property type="match status" value="1"/>
</dbReference>
<accession>A0A088E696</accession>
<evidence type="ECO:0000256" key="4">
    <source>
        <dbReference type="ARBA" id="ARBA00022827"/>
    </source>
</evidence>
<evidence type="ECO:0000313" key="14">
    <source>
        <dbReference type="EMBL" id="AKV83134.1"/>
    </source>
</evidence>
<evidence type="ECO:0000313" key="16">
    <source>
        <dbReference type="Proteomes" id="UP000056255"/>
    </source>
</evidence>
<name>A0A088E696_9CREN</name>
<evidence type="ECO:0000313" key="17">
    <source>
        <dbReference type="Proteomes" id="UP000061362"/>
    </source>
</evidence>
<dbReference type="EC" id="1.1.2.4" evidence="7"/>
<evidence type="ECO:0000313" key="20">
    <source>
        <dbReference type="Proteomes" id="UP000068832"/>
    </source>
</evidence>